<dbReference type="PANTHER" id="PTHR43327:SF10">
    <property type="entry name" value="STOMATIN-LIKE PROTEIN 2, MITOCHONDRIAL"/>
    <property type="match status" value="1"/>
</dbReference>
<dbReference type="PRINTS" id="PR00721">
    <property type="entry name" value="STOMATIN"/>
</dbReference>
<evidence type="ECO:0000313" key="1">
    <source>
        <dbReference type="EMBL" id="CAF4181386.1"/>
    </source>
</evidence>
<dbReference type="Proteomes" id="UP000676336">
    <property type="component" value="Unassembled WGS sequence"/>
</dbReference>
<dbReference type="GO" id="GO:0016020">
    <property type="term" value="C:membrane"/>
    <property type="evidence" value="ECO:0007669"/>
    <property type="project" value="InterPro"/>
</dbReference>
<dbReference type="Gene3D" id="3.30.479.30">
    <property type="entry name" value="Band 7 domain"/>
    <property type="match status" value="1"/>
</dbReference>
<name>A0A8S2RT93_9BILA</name>
<protein>
    <submittedName>
        <fullName evidence="1">Uncharacterized protein</fullName>
    </submittedName>
</protein>
<gene>
    <name evidence="1" type="ORF">SMN809_LOCUS21036</name>
</gene>
<dbReference type="GO" id="GO:0005739">
    <property type="term" value="C:mitochondrion"/>
    <property type="evidence" value="ECO:0007669"/>
    <property type="project" value="TreeGrafter"/>
</dbReference>
<dbReference type="InterPro" id="IPR001972">
    <property type="entry name" value="Stomatin_HflK_fam"/>
</dbReference>
<dbReference type="SUPFAM" id="SSF117892">
    <property type="entry name" value="Band 7/SPFH domain"/>
    <property type="match status" value="1"/>
</dbReference>
<dbReference type="EMBL" id="CAJOBI010015198">
    <property type="protein sequence ID" value="CAF4181386.1"/>
    <property type="molecule type" value="Genomic_DNA"/>
</dbReference>
<dbReference type="InterPro" id="IPR050710">
    <property type="entry name" value="Band7/mec-2_domain"/>
</dbReference>
<reference evidence="1" key="1">
    <citation type="submission" date="2021-02" db="EMBL/GenBank/DDBJ databases">
        <authorList>
            <person name="Nowell W R."/>
        </authorList>
    </citation>
    <scope>NUCLEOTIDE SEQUENCE</scope>
</reference>
<comment type="caution">
    <text evidence="1">The sequence shown here is derived from an EMBL/GenBank/DDBJ whole genome shotgun (WGS) entry which is preliminary data.</text>
</comment>
<dbReference type="AlphaFoldDB" id="A0A8S2RT93"/>
<dbReference type="PANTHER" id="PTHR43327">
    <property type="entry name" value="STOMATIN-LIKE PROTEIN 2, MITOCHONDRIAL"/>
    <property type="match status" value="1"/>
</dbReference>
<organism evidence="1 2">
    <name type="scientific">Rotaria magnacalcarata</name>
    <dbReference type="NCBI Taxonomy" id="392030"/>
    <lineage>
        <taxon>Eukaryota</taxon>
        <taxon>Metazoa</taxon>
        <taxon>Spiralia</taxon>
        <taxon>Gnathifera</taxon>
        <taxon>Rotifera</taxon>
        <taxon>Eurotatoria</taxon>
        <taxon>Bdelloidea</taxon>
        <taxon>Philodinida</taxon>
        <taxon>Philodinidae</taxon>
        <taxon>Rotaria</taxon>
    </lineage>
</organism>
<accession>A0A8S2RT93</accession>
<sequence length="48" mass="5333">MISLDNVTLTIDGVLYLKVYDAYLASYGVEDAEFAVTQLAQTTMRSEI</sequence>
<proteinExistence type="predicted"/>
<evidence type="ECO:0000313" key="2">
    <source>
        <dbReference type="Proteomes" id="UP000676336"/>
    </source>
</evidence>
<dbReference type="InterPro" id="IPR036013">
    <property type="entry name" value="Band_7/SPFH_dom_sf"/>
</dbReference>
<dbReference type="GO" id="GO:0007005">
    <property type="term" value="P:mitochondrion organization"/>
    <property type="evidence" value="ECO:0007669"/>
    <property type="project" value="TreeGrafter"/>
</dbReference>
<feature type="non-terminal residue" evidence="1">
    <location>
        <position position="1"/>
    </location>
</feature>